<dbReference type="GO" id="GO:0004843">
    <property type="term" value="F:cysteine-type deubiquitinase activity"/>
    <property type="evidence" value="ECO:0007669"/>
    <property type="project" value="UniProtKB-EC"/>
</dbReference>
<dbReference type="AlphaFoldDB" id="A0A9P6VTW7"/>
<evidence type="ECO:0000313" key="9">
    <source>
        <dbReference type="Proteomes" id="UP000777482"/>
    </source>
</evidence>
<gene>
    <name evidence="8" type="ORF">C6P46_001399</name>
</gene>
<dbReference type="InterPro" id="IPR019400">
    <property type="entry name" value="Peptidase_C65_otubain"/>
</dbReference>
<dbReference type="Gene3D" id="3.30.200.60">
    <property type="entry name" value="Peptidase C65 Otubain, subdomain 1"/>
    <property type="match status" value="1"/>
</dbReference>
<dbReference type="SUPFAM" id="SSF54001">
    <property type="entry name" value="Cysteine proteinases"/>
    <property type="match status" value="1"/>
</dbReference>
<dbReference type="GO" id="GO:0043130">
    <property type="term" value="F:ubiquitin binding"/>
    <property type="evidence" value="ECO:0007669"/>
    <property type="project" value="TreeGrafter"/>
</dbReference>
<dbReference type="OrthoDB" id="18915at2759"/>
<dbReference type="GO" id="GO:0005634">
    <property type="term" value="C:nucleus"/>
    <property type="evidence" value="ECO:0007669"/>
    <property type="project" value="TreeGrafter"/>
</dbReference>
<evidence type="ECO:0000256" key="6">
    <source>
        <dbReference type="ARBA" id="ARBA00022807"/>
    </source>
</evidence>
<dbReference type="GO" id="GO:0071108">
    <property type="term" value="P:protein K48-linked deubiquitination"/>
    <property type="evidence" value="ECO:0007669"/>
    <property type="project" value="TreeGrafter"/>
</dbReference>
<accession>A0A9P6VTW7</accession>
<reference evidence="8 9" key="1">
    <citation type="submission" date="2020-11" db="EMBL/GenBank/DDBJ databases">
        <title>Kefir isolates.</title>
        <authorList>
            <person name="Marcisauskas S."/>
            <person name="Kim Y."/>
            <person name="Blasche S."/>
        </authorList>
    </citation>
    <scope>NUCLEOTIDE SEQUENCE [LARGE SCALE GENOMIC DNA]</scope>
    <source>
        <strain evidence="8 9">KR</strain>
    </source>
</reference>
<comment type="catalytic activity">
    <reaction evidence="1">
        <text>Thiol-dependent hydrolysis of ester, thioester, amide, peptide and isopeptide bonds formed by the C-terminal Gly of ubiquitin (a 76-residue protein attached to proteins as an intracellular targeting signal).</text>
        <dbReference type="EC" id="3.4.19.12"/>
    </reaction>
</comment>
<dbReference type="PANTHER" id="PTHR12931:SF15">
    <property type="entry name" value="UBIQUITIN THIOESTERASE OTUBAIN-LIKE"/>
    <property type="match status" value="1"/>
</dbReference>
<evidence type="ECO:0000313" key="8">
    <source>
        <dbReference type="EMBL" id="KAG0654794.1"/>
    </source>
</evidence>
<name>A0A9P6VTW7_RHOMI</name>
<dbReference type="Gene3D" id="1.20.1300.20">
    <property type="entry name" value="Peptidase C65 Otubain, subdomain 2"/>
    <property type="match status" value="1"/>
</dbReference>
<dbReference type="Pfam" id="PF10275">
    <property type="entry name" value="Peptidase_C65"/>
    <property type="match status" value="1"/>
</dbReference>
<dbReference type="CDD" id="cd22749">
    <property type="entry name" value="Otubain_C65"/>
    <property type="match status" value="1"/>
</dbReference>
<dbReference type="PANTHER" id="PTHR12931">
    <property type="entry name" value="UBIQUITIN THIOLESTERASE PROTEIN OTUB"/>
    <property type="match status" value="1"/>
</dbReference>
<dbReference type="EC" id="3.4.19.12" evidence="2"/>
<keyword evidence="9" id="KW-1185">Reference proteome</keyword>
<keyword evidence="6" id="KW-0788">Thiol protease</keyword>
<keyword evidence="4" id="KW-0833">Ubl conjugation pathway</keyword>
<protein>
    <recommendedName>
        <fullName evidence="2">ubiquitinyl hydrolase 1</fullName>
        <ecNumber evidence="2">3.4.19.12</ecNumber>
    </recommendedName>
</protein>
<organism evidence="8 9">
    <name type="scientific">Rhodotorula mucilaginosa</name>
    <name type="common">Yeast</name>
    <name type="synonym">Rhodotorula rubra</name>
    <dbReference type="NCBI Taxonomy" id="5537"/>
    <lineage>
        <taxon>Eukaryota</taxon>
        <taxon>Fungi</taxon>
        <taxon>Dikarya</taxon>
        <taxon>Basidiomycota</taxon>
        <taxon>Pucciniomycotina</taxon>
        <taxon>Microbotryomycetes</taxon>
        <taxon>Sporidiobolales</taxon>
        <taxon>Sporidiobolaceae</taxon>
        <taxon>Rhodotorula</taxon>
    </lineage>
</organism>
<dbReference type="Proteomes" id="UP000777482">
    <property type="component" value="Unassembled WGS sequence"/>
</dbReference>
<evidence type="ECO:0000259" key="7">
    <source>
        <dbReference type="PROSITE" id="PS50802"/>
    </source>
</evidence>
<dbReference type="InterPro" id="IPR042468">
    <property type="entry name" value="Peptidase_C65_otubain_sub1"/>
</dbReference>
<dbReference type="InterPro" id="IPR003323">
    <property type="entry name" value="OTU_dom"/>
</dbReference>
<sequence length="308" mass="34162">MQSSDPTGPTTKPLNELTDLERADLAAQLRDEQSRRAPLVGQLEPLDNLREEYSQGSSVFVDKIDRLVQDGWTGIRRTRGDGDCFYRAFIFSLLETYLALHPSHSTYLSDKFSSLLPLLTACGFEPIVWEDFWEPLRDLLCKMGPEEKDGGKRKQGEARLSREGLLAAFNDQETNSCIIVILRLITSAYLRTHEDEFSPFLFALEDDPRFMQEGGVVSMRDFCERGVEAVSQEADHLAITALTRALHVPLRIAYLDQSVLPYHDGGGLSSDPAGGGGGGGAVEVNFVEFEEEAARKGEKGIEGALLYL</sequence>
<keyword evidence="5" id="KW-0378">Hydrolase</keyword>
<proteinExistence type="predicted"/>
<feature type="domain" description="OTU" evidence="7">
    <location>
        <begin position="73"/>
        <end position="270"/>
    </location>
</feature>
<dbReference type="GO" id="GO:0006508">
    <property type="term" value="P:proteolysis"/>
    <property type="evidence" value="ECO:0007669"/>
    <property type="project" value="UniProtKB-KW"/>
</dbReference>
<comment type="caution">
    <text evidence="8">The sequence shown here is derived from an EMBL/GenBank/DDBJ whole genome shotgun (WGS) entry which is preliminary data.</text>
</comment>
<keyword evidence="3" id="KW-0645">Protease</keyword>
<evidence type="ECO:0000256" key="4">
    <source>
        <dbReference type="ARBA" id="ARBA00022786"/>
    </source>
</evidence>
<dbReference type="InterPro" id="IPR042467">
    <property type="entry name" value="Peptidase_C65_otubain_sub2"/>
</dbReference>
<evidence type="ECO:0000256" key="3">
    <source>
        <dbReference type="ARBA" id="ARBA00022670"/>
    </source>
</evidence>
<evidence type="ECO:0000256" key="1">
    <source>
        <dbReference type="ARBA" id="ARBA00000707"/>
    </source>
</evidence>
<dbReference type="PROSITE" id="PS50802">
    <property type="entry name" value="OTU"/>
    <property type="match status" value="1"/>
</dbReference>
<dbReference type="EMBL" id="PUHQ01000138">
    <property type="protein sequence ID" value="KAG0654794.1"/>
    <property type="molecule type" value="Genomic_DNA"/>
</dbReference>
<evidence type="ECO:0000256" key="5">
    <source>
        <dbReference type="ARBA" id="ARBA00022801"/>
    </source>
</evidence>
<dbReference type="InterPro" id="IPR038765">
    <property type="entry name" value="Papain-like_cys_pep_sf"/>
</dbReference>
<evidence type="ECO:0000256" key="2">
    <source>
        <dbReference type="ARBA" id="ARBA00012759"/>
    </source>
</evidence>